<dbReference type="PANTHER" id="PTHR31793:SF27">
    <property type="entry name" value="NOVEL THIOESTERASE SUPERFAMILY DOMAIN AND SAPOSIN A-TYPE DOMAIN CONTAINING PROTEIN (0610012H03RIK)"/>
    <property type="match status" value="1"/>
</dbReference>
<dbReference type="InterPro" id="IPR029069">
    <property type="entry name" value="HotDog_dom_sf"/>
</dbReference>
<dbReference type="EMBL" id="FNQN01000001">
    <property type="protein sequence ID" value="SDZ77538.1"/>
    <property type="molecule type" value="Genomic_DNA"/>
</dbReference>
<reference evidence="3 4" key="1">
    <citation type="submission" date="2016-10" db="EMBL/GenBank/DDBJ databases">
        <authorList>
            <person name="de Groot N.N."/>
        </authorList>
    </citation>
    <scope>NUCLEOTIDE SEQUENCE [LARGE SCALE GENOMIC DNA]</scope>
    <source>
        <strain evidence="3 4">DSM 7343</strain>
    </source>
</reference>
<dbReference type="OrthoDB" id="9799036at2"/>
<keyword evidence="2 3" id="KW-0378">Hydrolase</keyword>
<dbReference type="SUPFAM" id="SSF54637">
    <property type="entry name" value="Thioesterase/thiol ester dehydrase-isomerase"/>
    <property type="match status" value="1"/>
</dbReference>
<accession>A0A1H3VTW5</accession>
<sequence>MREYPFQQEFQVRDYECDMQGHVNHAVYLNYLEHCRHEFIKKLGLDYSELVRRGISLVIIRAEVDYKYSLRSGQHFVVGVILERVSPLRYRFIQDVYLLPEKKLVLRARVTGTGVSATGRPQLPQEISAALDKVS</sequence>
<comment type="similarity">
    <text evidence="1">Belongs to the 4-hydroxybenzoyl-CoA thioesterase family.</text>
</comment>
<dbReference type="CDD" id="cd00586">
    <property type="entry name" value="4HBT"/>
    <property type="match status" value="1"/>
</dbReference>
<protein>
    <submittedName>
        <fullName evidence="3">Acyl-CoA thioester hydrolase</fullName>
    </submittedName>
</protein>
<evidence type="ECO:0000313" key="4">
    <source>
        <dbReference type="Proteomes" id="UP000199409"/>
    </source>
</evidence>
<dbReference type="InterPro" id="IPR006684">
    <property type="entry name" value="YbgC/YbaW"/>
</dbReference>
<name>A0A1H3VTW5_9BACT</name>
<keyword evidence="4" id="KW-1185">Reference proteome</keyword>
<dbReference type="Pfam" id="PF13279">
    <property type="entry name" value="4HBT_2"/>
    <property type="match status" value="1"/>
</dbReference>
<dbReference type="AlphaFoldDB" id="A0A1H3VTW5"/>
<evidence type="ECO:0000313" key="3">
    <source>
        <dbReference type="EMBL" id="SDZ77538.1"/>
    </source>
</evidence>
<evidence type="ECO:0000256" key="1">
    <source>
        <dbReference type="ARBA" id="ARBA00005953"/>
    </source>
</evidence>
<evidence type="ECO:0000256" key="2">
    <source>
        <dbReference type="ARBA" id="ARBA00022801"/>
    </source>
</evidence>
<dbReference type="RefSeq" id="WP_092344114.1">
    <property type="nucleotide sequence ID" value="NZ_FNQN01000001.1"/>
</dbReference>
<dbReference type="PANTHER" id="PTHR31793">
    <property type="entry name" value="4-HYDROXYBENZOYL-COA THIOESTERASE FAMILY MEMBER"/>
    <property type="match status" value="1"/>
</dbReference>
<dbReference type="Proteomes" id="UP000199409">
    <property type="component" value="Unassembled WGS sequence"/>
</dbReference>
<dbReference type="PIRSF" id="PIRSF003230">
    <property type="entry name" value="YbgC"/>
    <property type="match status" value="1"/>
</dbReference>
<gene>
    <name evidence="3" type="ORF">SAMN05660420_00248</name>
</gene>
<organism evidence="3 4">
    <name type="scientific">Desulfuromusa kysingii</name>
    <dbReference type="NCBI Taxonomy" id="37625"/>
    <lineage>
        <taxon>Bacteria</taxon>
        <taxon>Pseudomonadati</taxon>
        <taxon>Thermodesulfobacteriota</taxon>
        <taxon>Desulfuromonadia</taxon>
        <taxon>Desulfuromonadales</taxon>
        <taxon>Geopsychrobacteraceae</taxon>
        <taxon>Desulfuromusa</taxon>
    </lineage>
</organism>
<dbReference type="InterPro" id="IPR050563">
    <property type="entry name" value="4-hydroxybenzoyl-CoA_TE"/>
</dbReference>
<dbReference type="GO" id="GO:0047617">
    <property type="term" value="F:fatty acyl-CoA hydrolase activity"/>
    <property type="evidence" value="ECO:0007669"/>
    <property type="project" value="TreeGrafter"/>
</dbReference>
<dbReference type="Gene3D" id="3.10.129.10">
    <property type="entry name" value="Hotdog Thioesterase"/>
    <property type="match status" value="1"/>
</dbReference>
<dbReference type="STRING" id="37625.SAMN05660420_00248"/>
<proteinExistence type="inferred from homology"/>